<gene>
    <name evidence="2" type="ORF">PODLI_1B023022</name>
</gene>
<comment type="caution">
    <text evidence="2">The sequence shown here is derived from an EMBL/GenBank/DDBJ whole genome shotgun (WGS) entry which is preliminary data.</text>
</comment>
<evidence type="ECO:0000313" key="3">
    <source>
        <dbReference type="Proteomes" id="UP001178461"/>
    </source>
</evidence>
<reference evidence="2" key="1">
    <citation type="submission" date="2022-12" db="EMBL/GenBank/DDBJ databases">
        <authorList>
            <person name="Alioto T."/>
            <person name="Alioto T."/>
            <person name="Gomez Garrido J."/>
        </authorList>
    </citation>
    <scope>NUCLEOTIDE SEQUENCE</scope>
</reference>
<sequence>MVKRLSELTGCRQVVDVGAGQGHLSRFLAFGLGLSVTTIEGDPRLVAQAAKFDQEVVQALRKEGAKRGGQVRRRNVRGGEGMWCVAEGPGFLRRGRGPVPLVQAMAGSFLRHLVDSHTAGG</sequence>
<dbReference type="PANTHER" id="PTHR12496:SF2">
    <property type="entry name" value="METHYLTRANSFERASE-LIKE PROTEIN 25B"/>
    <property type="match status" value="1"/>
</dbReference>
<accession>A0AA35QR61</accession>
<dbReference type="PROSITE" id="PS01131">
    <property type="entry name" value="RRNA_A_DIMETH"/>
    <property type="match status" value="1"/>
</dbReference>
<dbReference type="GO" id="GO:0000179">
    <property type="term" value="F:rRNA (adenine-N6,N6-)-dimethyltransferase activity"/>
    <property type="evidence" value="ECO:0007669"/>
    <property type="project" value="InterPro"/>
</dbReference>
<dbReference type="Pfam" id="PF13679">
    <property type="entry name" value="Methyltransf_32"/>
    <property type="match status" value="1"/>
</dbReference>
<dbReference type="AlphaFoldDB" id="A0AA35QR61"/>
<name>A0AA35QR61_9SAUR</name>
<dbReference type="PANTHER" id="PTHR12496">
    <property type="entry name" value="CGI-41 METHYLTRANSFERASE"/>
    <property type="match status" value="1"/>
</dbReference>
<dbReference type="InterPro" id="IPR052220">
    <property type="entry name" value="METTL25"/>
</dbReference>
<evidence type="ECO:0000313" key="2">
    <source>
        <dbReference type="EMBL" id="CAI7935535.1"/>
    </source>
</evidence>
<dbReference type="EMBL" id="CANTUW010001274">
    <property type="protein sequence ID" value="CAI7935535.1"/>
    <property type="molecule type" value="Genomic_DNA"/>
</dbReference>
<evidence type="ECO:0000259" key="1">
    <source>
        <dbReference type="Pfam" id="PF13679"/>
    </source>
</evidence>
<dbReference type="Gene3D" id="3.40.50.150">
    <property type="entry name" value="Vaccinia Virus protein VP39"/>
    <property type="match status" value="1"/>
</dbReference>
<feature type="domain" description="Methyltransferase" evidence="1">
    <location>
        <begin position="3"/>
        <end position="60"/>
    </location>
</feature>
<keyword evidence="3" id="KW-1185">Reference proteome</keyword>
<dbReference type="InterPro" id="IPR029063">
    <property type="entry name" value="SAM-dependent_MTases_sf"/>
</dbReference>
<dbReference type="SUPFAM" id="SSF53335">
    <property type="entry name" value="S-adenosyl-L-methionine-dependent methyltransferases"/>
    <property type="match status" value="1"/>
</dbReference>
<dbReference type="Proteomes" id="UP001178461">
    <property type="component" value="Unassembled WGS sequence"/>
</dbReference>
<organism evidence="2 3">
    <name type="scientific">Podarcis lilfordi</name>
    <name type="common">Lilford's wall lizard</name>
    <dbReference type="NCBI Taxonomy" id="74358"/>
    <lineage>
        <taxon>Eukaryota</taxon>
        <taxon>Metazoa</taxon>
        <taxon>Chordata</taxon>
        <taxon>Craniata</taxon>
        <taxon>Vertebrata</taxon>
        <taxon>Euteleostomi</taxon>
        <taxon>Lepidosauria</taxon>
        <taxon>Squamata</taxon>
        <taxon>Bifurcata</taxon>
        <taxon>Unidentata</taxon>
        <taxon>Episquamata</taxon>
        <taxon>Laterata</taxon>
        <taxon>Lacertibaenia</taxon>
        <taxon>Lacertidae</taxon>
        <taxon>Podarcis</taxon>
    </lineage>
</organism>
<proteinExistence type="predicted"/>
<protein>
    <submittedName>
        <fullName evidence="2">Protein RRNAD1 isoform X1</fullName>
    </submittedName>
</protein>
<dbReference type="InterPro" id="IPR025714">
    <property type="entry name" value="Methyltranfer_dom"/>
</dbReference>
<dbReference type="InterPro" id="IPR020596">
    <property type="entry name" value="rRNA_Ade_Mease_Trfase_CS"/>
</dbReference>